<accession>A0A371HK98</accession>
<feature type="compositionally biased region" description="Polar residues" evidence="1">
    <location>
        <begin position="112"/>
        <end position="121"/>
    </location>
</feature>
<reference evidence="2" key="1">
    <citation type="submission" date="2018-05" db="EMBL/GenBank/DDBJ databases">
        <title>Draft genome of Mucuna pruriens seed.</title>
        <authorList>
            <person name="Nnadi N.E."/>
            <person name="Vos R."/>
            <person name="Hasami M.H."/>
            <person name="Devisetty U.K."/>
            <person name="Aguiy J.C."/>
        </authorList>
    </citation>
    <scope>NUCLEOTIDE SEQUENCE [LARGE SCALE GENOMIC DNA]</scope>
    <source>
        <strain evidence="2">JCA_2017</strain>
    </source>
</reference>
<name>A0A371HK98_MUCPR</name>
<feature type="compositionally biased region" description="Basic and acidic residues" evidence="1">
    <location>
        <begin position="92"/>
        <end position="111"/>
    </location>
</feature>
<gene>
    <name evidence="2" type="ORF">CR513_13216</name>
</gene>
<dbReference type="Gene3D" id="3.80.10.10">
    <property type="entry name" value="Ribonuclease Inhibitor"/>
    <property type="match status" value="1"/>
</dbReference>
<feature type="non-terminal residue" evidence="2">
    <location>
        <position position="1"/>
    </location>
</feature>
<comment type="caution">
    <text evidence="2">The sequence shown here is derived from an EMBL/GenBank/DDBJ whole genome shotgun (WGS) entry which is preliminary data.</text>
</comment>
<evidence type="ECO:0000313" key="2">
    <source>
        <dbReference type="EMBL" id="RDY03225.1"/>
    </source>
</evidence>
<dbReference type="InterPro" id="IPR032675">
    <property type="entry name" value="LRR_dom_sf"/>
</dbReference>
<evidence type="ECO:0000313" key="3">
    <source>
        <dbReference type="Proteomes" id="UP000257109"/>
    </source>
</evidence>
<keyword evidence="3" id="KW-1185">Reference proteome</keyword>
<organism evidence="2 3">
    <name type="scientific">Mucuna pruriens</name>
    <name type="common">Velvet bean</name>
    <name type="synonym">Dolichos pruriens</name>
    <dbReference type="NCBI Taxonomy" id="157652"/>
    <lineage>
        <taxon>Eukaryota</taxon>
        <taxon>Viridiplantae</taxon>
        <taxon>Streptophyta</taxon>
        <taxon>Embryophyta</taxon>
        <taxon>Tracheophyta</taxon>
        <taxon>Spermatophyta</taxon>
        <taxon>Magnoliopsida</taxon>
        <taxon>eudicotyledons</taxon>
        <taxon>Gunneridae</taxon>
        <taxon>Pentapetalae</taxon>
        <taxon>rosids</taxon>
        <taxon>fabids</taxon>
        <taxon>Fabales</taxon>
        <taxon>Fabaceae</taxon>
        <taxon>Papilionoideae</taxon>
        <taxon>50 kb inversion clade</taxon>
        <taxon>NPAAA clade</taxon>
        <taxon>indigoferoid/millettioid clade</taxon>
        <taxon>Phaseoleae</taxon>
        <taxon>Mucuna</taxon>
    </lineage>
</organism>
<dbReference type="EMBL" id="QJKJ01002351">
    <property type="protein sequence ID" value="RDY03225.1"/>
    <property type="molecule type" value="Genomic_DNA"/>
</dbReference>
<sequence>MPIPTFLGKMISLTHIDLSSQIGNLSNLLYLHLSISVLLWLKGRGDEYGNILGLGKIPMAIQLQTFNISNFVGNNLCGPQLPINFVSNGKIHSNDHNGKGSESHGFSKDTESMTNLRQTHGNPGMRQLRI</sequence>
<evidence type="ECO:0000256" key="1">
    <source>
        <dbReference type="SAM" id="MobiDB-lite"/>
    </source>
</evidence>
<dbReference type="AlphaFoldDB" id="A0A371HK98"/>
<protein>
    <submittedName>
        <fullName evidence="2">Uncharacterized protein</fullName>
    </submittedName>
</protein>
<proteinExistence type="predicted"/>
<dbReference type="Proteomes" id="UP000257109">
    <property type="component" value="Unassembled WGS sequence"/>
</dbReference>
<feature type="region of interest" description="Disordered" evidence="1">
    <location>
        <begin position="92"/>
        <end position="130"/>
    </location>
</feature>